<dbReference type="Proteomes" id="UP000240418">
    <property type="component" value="Unassembled WGS sequence"/>
</dbReference>
<evidence type="ECO:0000313" key="1">
    <source>
        <dbReference type="EMBL" id="PSL20544.1"/>
    </source>
</evidence>
<dbReference type="AlphaFoldDB" id="A0A2P8FFR2"/>
<protein>
    <submittedName>
        <fullName evidence="1">Uncharacterized protein</fullName>
    </submittedName>
</protein>
<evidence type="ECO:0000313" key="2">
    <source>
        <dbReference type="Proteomes" id="UP000240418"/>
    </source>
</evidence>
<gene>
    <name evidence="1" type="ORF">CLV88_103191</name>
</gene>
<sequence>MHQKLSFTCDILGIRQRPKVHFLGCQGLHCGCRRQKTFHIETGSPREKGNCESFDARIGDGLLNGEVFYKLREDQIIIEEWGASA</sequence>
<proteinExistence type="predicted"/>
<reference evidence="1 2" key="1">
    <citation type="submission" date="2018-03" db="EMBL/GenBank/DDBJ databases">
        <title>Genomic Encyclopedia of Archaeal and Bacterial Type Strains, Phase II (KMG-II): from individual species to whole genera.</title>
        <authorList>
            <person name="Goeker M."/>
        </authorList>
    </citation>
    <scope>NUCLEOTIDE SEQUENCE [LARGE SCALE GENOMIC DNA]</scope>
    <source>
        <strain evidence="1 2">DSM 100673</strain>
    </source>
</reference>
<name>A0A2P8FFR2_9RHOB</name>
<keyword evidence="2" id="KW-1185">Reference proteome</keyword>
<accession>A0A2P8FFR2</accession>
<organism evidence="1 2">
    <name type="scientific">Shimia abyssi</name>
    <dbReference type="NCBI Taxonomy" id="1662395"/>
    <lineage>
        <taxon>Bacteria</taxon>
        <taxon>Pseudomonadati</taxon>
        <taxon>Pseudomonadota</taxon>
        <taxon>Alphaproteobacteria</taxon>
        <taxon>Rhodobacterales</taxon>
        <taxon>Roseobacteraceae</taxon>
    </lineage>
</organism>
<comment type="caution">
    <text evidence="1">The sequence shown here is derived from an EMBL/GenBank/DDBJ whole genome shotgun (WGS) entry which is preliminary data.</text>
</comment>
<dbReference type="EMBL" id="PYGJ01000003">
    <property type="protein sequence ID" value="PSL20544.1"/>
    <property type="molecule type" value="Genomic_DNA"/>
</dbReference>